<dbReference type="EMBL" id="KI392312">
    <property type="protein sequence ID" value="ERN17503.1"/>
    <property type="molecule type" value="Genomic_DNA"/>
</dbReference>
<feature type="region of interest" description="Disordered" evidence="1">
    <location>
        <begin position="1"/>
        <end position="75"/>
    </location>
</feature>
<dbReference type="HOGENOM" id="CLU_1799047_0_0_1"/>
<evidence type="ECO:0000313" key="3">
    <source>
        <dbReference type="Proteomes" id="UP000017836"/>
    </source>
</evidence>
<keyword evidence="3" id="KW-1185">Reference proteome</keyword>
<sequence>MEEGQRHAEGSDMATEGSRRRPNSVKRKAAGSGSSGPSKRSAKDHKAPLAALHNGPCTRARQSPNKMPVPLPKASESLLIPPKNEVAMVGKEGLLVIGEAKVEEEEMPESESPVDMEFEVIRSRNLNAHVVPTPSGKHVAFWMP</sequence>
<organism evidence="2 3">
    <name type="scientific">Amborella trichopoda</name>
    <dbReference type="NCBI Taxonomy" id="13333"/>
    <lineage>
        <taxon>Eukaryota</taxon>
        <taxon>Viridiplantae</taxon>
        <taxon>Streptophyta</taxon>
        <taxon>Embryophyta</taxon>
        <taxon>Tracheophyta</taxon>
        <taxon>Spermatophyta</taxon>
        <taxon>Magnoliopsida</taxon>
        <taxon>Amborellales</taxon>
        <taxon>Amborellaceae</taxon>
        <taxon>Amborella</taxon>
    </lineage>
</organism>
<feature type="compositionally biased region" description="Low complexity" evidence="1">
    <location>
        <begin position="30"/>
        <end position="39"/>
    </location>
</feature>
<feature type="compositionally biased region" description="Basic residues" evidence="1">
    <location>
        <begin position="20"/>
        <end position="29"/>
    </location>
</feature>
<gene>
    <name evidence="2" type="ORF">AMTR_s00059p00074030</name>
</gene>
<reference evidence="3" key="1">
    <citation type="journal article" date="2013" name="Science">
        <title>The Amborella genome and the evolution of flowering plants.</title>
        <authorList>
            <consortium name="Amborella Genome Project"/>
        </authorList>
    </citation>
    <scope>NUCLEOTIDE SEQUENCE [LARGE SCALE GENOMIC DNA]</scope>
</reference>
<name>U5DAS3_AMBTC</name>
<dbReference type="Proteomes" id="UP000017836">
    <property type="component" value="Unassembled WGS sequence"/>
</dbReference>
<evidence type="ECO:0000256" key="1">
    <source>
        <dbReference type="SAM" id="MobiDB-lite"/>
    </source>
</evidence>
<accession>U5DAS3</accession>
<dbReference type="AlphaFoldDB" id="U5DAS3"/>
<evidence type="ECO:0000313" key="2">
    <source>
        <dbReference type="EMBL" id="ERN17503.1"/>
    </source>
</evidence>
<proteinExistence type="predicted"/>
<protein>
    <submittedName>
        <fullName evidence="2">Uncharacterized protein</fullName>
    </submittedName>
</protein>
<feature type="compositionally biased region" description="Basic and acidic residues" evidence="1">
    <location>
        <begin position="1"/>
        <end position="10"/>
    </location>
</feature>
<dbReference type="Gramene" id="ERN17503">
    <property type="protein sequence ID" value="ERN17503"/>
    <property type="gene ID" value="AMTR_s00059p00074030"/>
</dbReference>
<dbReference type="STRING" id="13333.U5DAS3"/>